<dbReference type="SUPFAM" id="SSF51905">
    <property type="entry name" value="FAD/NAD(P)-binding domain"/>
    <property type="match status" value="1"/>
</dbReference>
<dbReference type="GO" id="GO:0006103">
    <property type="term" value="P:2-oxoglutarate metabolic process"/>
    <property type="evidence" value="ECO:0007669"/>
    <property type="project" value="TreeGrafter"/>
</dbReference>
<dbReference type="PANTHER" id="PTHR22912:SF217">
    <property type="entry name" value="DIHYDROLIPOYL DEHYDROGENASE"/>
    <property type="match status" value="1"/>
</dbReference>
<dbReference type="EMBL" id="LNQM01000002">
    <property type="protein sequence ID" value="KSU77517.1"/>
    <property type="molecule type" value="Genomic_DNA"/>
</dbReference>
<dbReference type="PANTHER" id="PTHR22912">
    <property type="entry name" value="DISULFIDE OXIDOREDUCTASE"/>
    <property type="match status" value="1"/>
</dbReference>
<evidence type="ECO:0000259" key="13">
    <source>
        <dbReference type="Pfam" id="PF07992"/>
    </source>
</evidence>
<evidence type="ECO:0000313" key="15">
    <source>
        <dbReference type="Proteomes" id="UP000053199"/>
    </source>
</evidence>
<evidence type="ECO:0000256" key="8">
    <source>
        <dbReference type="PIRSR" id="PIRSR000350-2"/>
    </source>
</evidence>
<dbReference type="PRINTS" id="PR00368">
    <property type="entry name" value="FADPNR"/>
</dbReference>
<keyword evidence="2 11" id="KW-0285">Flavoprotein</keyword>
<dbReference type="InterPro" id="IPR001100">
    <property type="entry name" value="Pyr_nuc-diS_OxRdtase"/>
</dbReference>
<dbReference type="Pfam" id="PF07992">
    <property type="entry name" value="Pyr_redox_2"/>
    <property type="match status" value="1"/>
</dbReference>
<keyword evidence="4 11" id="KW-0560">Oxidoreductase</keyword>
<dbReference type="PIRSF" id="PIRSF000350">
    <property type="entry name" value="Mercury_reductase_MerA"/>
    <property type="match status" value="1"/>
</dbReference>
<evidence type="ECO:0000256" key="4">
    <source>
        <dbReference type="ARBA" id="ARBA00023002"/>
    </source>
</evidence>
<feature type="domain" description="Pyridine nucleotide-disulphide oxidoreductase dimerisation" evidence="12">
    <location>
        <begin position="348"/>
        <end position="460"/>
    </location>
</feature>
<evidence type="ECO:0000256" key="3">
    <source>
        <dbReference type="ARBA" id="ARBA00022827"/>
    </source>
</evidence>
<feature type="binding site" evidence="9">
    <location>
        <position position="48"/>
    </location>
    <ligand>
        <name>FAD</name>
        <dbReference type="ChEBI" id="CHEBI:57692"/>
    </ligand>
</feature>
<keyword evidence="6" id="KW-1015">Disulfide bond</keyword>
<dbReference type="InterPro" id="IPR016156">
    <property type="entry name" value="FAD/NAD-linked_Rdtase_dimer_sf"/>
</dbReference>
<dbReference type="GO" id="GO:0004362">
    <property type="term" value="F:glutathione-disulfide reductase (NADPH) activity"/>
    <property type="evidence" value="ECO:0007669"/>
    <property type="project" value="UniProtKB-EC"/>
</dbReference>
<evidence type="ECO:0000256" key="6">
    <source>
        <dbReference type="ARBA" id="ARBA00023157"/>
    </source>
</evidence>
<dbReference type="NCBIfam" id="NF005884">
    <property type="entry name" value="PRK07846.1"/>
    <property type="match status" value="1"/>
</dbReference>
<proteinExistence type="inferred from homology"/>
<evidence type="ECO:0000256" key="10">
    <source>
        <dbReference type="PIRSR" id="PIRSR000350-4"/>
    </source>
</evidence>
<keyword evidence="5 9" id="KW-0520">NAD</keyword>
<feature type="domain" description="FAD/NAD(P)-binding" evidence="13">
    <location>
        <begin position="4"/>
        <end position="327"/>
    </location>
</feature>
<evidence type="ECO:0000256" key="2">
    <source>
        <dbReference type="ARBA" id="ARBA00022630"/>
    </source>
</evidence>
<evidence type="ECO:0000313" key="14">
    <source>
        <dbReference type="EMBL" id="KSU77517.1"/>
    </source>
</evidence>
<dbReference type="InterPro" id="IPR012999">
    <property type="entry name" value="Pyr_OxRdtase_I_AS"/>
</dbReference>
<feature type="binding site" evidence="9">
    <location>
        <position position="312"/>
    </location>
    <ligand>
        <name>FAD</name>
        <dbReference type="ChEBI" id="CHEBI:57692"/>
    </ligand>
</feature>
<evidence type="ECO:0000256" key="1">
    <source>
        <dbReference type="ARBA" id="ARBA00007532"/>
    </source>
</evidence>
<dbReference type="RefSeq" id="WP_058267112.1">
    <property type="nucleotide sequence ID" value="NZ_FMAZ01000002.1"/>
</dbReference>
<accession>A0A0V8IRY7</accession>
<feature type="active site" description="Proton acceptor" evidence="8">
    <location>
        <position position="450"/>
    </location>
</feature>
<keyword evidence="7 11" id="KW-0676">Redox-active center</keyword>
<dbReference type="InterPro" id="IPR050151">
    <property type="entry name" value="Class-I_Pyr_Nuc-Dis_Oxidored"/>
</dbReference>
<keyword evidence="3 9" id="KW-0274">FAD</keyword>
<dbReference type="GO" id="GO:0050660">
    <property type="term" value="F:flavin adenine dinucleotide binding"/>
    <property type="evidence" value="ECO:0007669"/>
    <property type="project" value="TreeGrafter"/>
</dbReference>
<organism evidence="14 15">
    <name type="scientific">Pseudarthrobacter enclensis</name>
    <dbReference type="NCBI Taxonomy" id="993070"/>
    <lineage>
        <taxon>Bacteria</taxon>
        <taxon>Bacillati</taxon>
        <taxon>Actinomycetota</taxon>
        <taxon>Actinomycetes</taxon>
        <taxon>Micrococcales</taxon>
        <taxon>Micrococcaceae</taxon>
        <taxon>Pseudarthrobacter</taxon>
    </lineage>
</organism>
<dbReference type="InterPro" id="IPR004099">
    <property type="entry name" value="Pyr_nucl-diS_OxRdtase_dimer"/>
</dbReference>
<dbReference type="Gene3D" id="3.50.50.60">
    <property type="entry name" value="FAD/NAD(P)-binding domain"/>
    <property type="match status" value="2"/>
</dbReference>
<evidence type="ECO:0000256" key="5">
    <source>
        <dbReference type="ARBA" id="ARBA00023027"/>
    </source>
</evidence>
<dbReference type="Pfam" id="PF02852">
    <property type="entry name" value="Pyr_redox_dim"/>
    <property type="match status" value="1"/>
</dbReference>
<comment type="similarity">
    <text evidence="1 11">Belongs to the class-I pyridine nucleotide-disulfide oxidoreductase family.</text>
</comment>
<evidence type="ECO:0000256" key="9">
    <source>
        <dbReference type="PIRSR" id="PIRSR000350-3"/>
    </source>
</evidence>
<keyword evidence="15" id="KW-1185">Reference proteome</keyword>
<protein>
    <submittedName>
        <fullName evidence="14">Mycothione reductase</fullName>
        <ecNumber evidence="14">1.8.1.7</ecNumber>
    </submittedName>
</protein>
<dbReference type="OrthoDB" id="9800167at2"/>
<comment type="caution">
    <text evidence="14">The sequence shown here is derived from an EMBL/GenBank/DDBJ whole genome shotgun (WGS) entry which is preliminary data.</text>
</comment>
<evidence type="ECO:0000256" key="7">
    <source>
        <dbReference type="ARBA" id="ARBA00023284"/>
    </source>
</evidence>
<comment type="cofactor">
    <cofactor evidence="9">
        <name>FAD</name>
        <dbReference type="ChEBI" id="CHEBI:57692"/>
    </cofactor>
    <text evidence="9">Binds 1 FAD per subunit.</text>
</comment>
<dbReference type="InterPro" id="IPR023753">
    <property type="entry name" value="FAD/NAD-binding_dom"/>
</dbReference>
<dbReference type="EC" id="1.8.1.7" evidence="14"/>
<dbReference type="InterPro" id="IPR036188">
    <property type="entry name" value="FAD/NAD-bd_sf"/>
</dbReference>
<name>A0A0V8IRY7_9MICC</name>
<dbReference type="STRING" id="993070.AS031_05325"/>
<gene>
    <name evidence="14" type="ORF">AS031_05325</name>
</gene>
<dbReference type="Gene3D" id="3.30.390.30">
    <property type="match status" value="1"/>
</dbReference>
<reference evidence="14 15" key="1">
    <citation type="journal article" date="2014" name="Arch. Microbiol.">
        <title>Arthrobacter enclensis sp. nov., isolated from sediment sample.</title>
        <authorList>
            <person name="Dastager S.G."/>
            <person name="Liu Q."/>
            <person name="Tang S.K."/>
            <person name="Krishnamurthi S."/>
            <person name="Lee J.C."/>
            <person name="Li W.J."/>
        </authorList>
    </citation>
    <scope>NUCLEOTIDE SEQUENCE [LARGE SCALE GENOMIC DNA]</scope>
    <source>
        <strain evidence="14 15">NIO-1008</strain>
    </source>
</reference>
<dbReference type="GO" id="GO:0004148">
    <property type="term" value="F:dihydrolipoyl dehydrogenase (NADH) activity"/>
    <property type="evidence" value="ECO:0007669"/>
    <property type="project" value="TreeGrafter"/>
</dbReference>
<keyword evidence="9" id="KW-0547">Nucleotide-binding</keyword>
<dbReference type="Proteomes" id="UP000053199">
    <property type="component" value="Unassembled WGS sequence"/>
</dbReference>
<feature type="disulfide bond" description="Redox-active" evidence="10">
    <location>
        <begin position="39"/>
        <end position="44"/>
    </location>
</feature>
<evidence type="ECO:0000259" key="12">
    <source>
        <dbReference type="Pfam" id="PF02852"/>
    </source>
</evidence>
<dbReference type="AlphaFoldDB" id="A0A0V8IRY7"/>
<feature type="binding site" evidence="9">
    <location>
        <position position="266"/>
    </location>
    <ligand>
        <name>NAD(+)</name>
        <dbReference type="ChEBI" id="CHEBI:57540"/>
    </ligand>
</feature>
<sequence>MPHYDLAIIGSGSGNSLITPFWDGRKVALVDGGVFGGTCLNVGCIPTKMFVYPTSLAAAPREAGRLGVDLALDKVHWNGIRDRIFGRIDAISESGRRYRAEELDHVDLYQEHARFTGPRTLRTASGVEITADQVVVAAGSRPVLPDVPGMGLPQVHTSDTVMRIDGLPSRVVVVGGGYIAAEFAAIFAGFGVRVTQVNRTDRLLRGHDAEIAGRFAAAAAARWTLRSGLALHSVEDNGDGSVDAVFTDDDGGKVRVPADVVLVATGRTPNTDRLGADAAGFDLDEDGTLAADGYLRVLSGGKPLDGVFALGDAVNRYQLKHVANREARVVAHNLEHPGRLRSIDYTAVPSAVFSSPQIASVGLTEDQARSTAAPGTDIVSVVQEYGSTAYGWAMEDDEGVVKLVAERSTGRLLGAHILGQEASNLIQPLVQAMYLETPVHQLARGPYWIHPALMEVVENALLALDVDVPEDAPL</sequence>
<dbReference type="PRINTS" id="PR00411">
    <property type="entry name" value="PNDRDTASEI"/>
</dbReference>
<dbReference type="SUPFAM" id="SSF55424">
    <property type="entry name" value="FAD/NAD-linked reductases, dimerisation (C-terminal) domain"/>
    <property type="match status" value="1"/>
</dbReference>
<feature type="binding site" evidence="9">
    <location>
        <begin position="175"/>
        <end position="182"/>
    </location>
    <ligand>
        <name>NAD(+)</name>
        <dbReference type="ChEBI" id="CHEBI:57540"/>
    </ligand>
</feature>
<dbReference type="PROSITE" id="PS00076">
    <property type="entry name" value="PYRIDINE_REDOX_1"/>
    <property type="match status" value="1"/>
</dbReference>
<evidence type="ECO:0000256" key="11">
    <source>
        <dbReference type="RuleBase" id="RU003691"/>
    </source>
</evidence>